<feature type="transmembrane region" description="Helical" evidence="8">
    <location>
        <begin position="134"/>
        <end position="153"/>
    </location>
</feature>
<keyword evidence="8" id="KW-0812">Transmembrane</keyword>
<organism evidence="9 10">
    <name type="scientific">Amycolatopsis heterodermiae</name>
    <dbReference type="NCBI Taxonomy" id="3110235"/>
    <lineage>
        <taxon>Bacteria</taxon>
        <taxon>Bacillati</taxon>
        <taxon>Actinomycetota</taxon>
        <taxon>Actinomycetes</taxon>
        <taxon>Pseudonocardiales</taxon>
        <taxon>Pseudonocardiaceae</taxon>
        <taxon>Amycolatopsis</taxon>
    </lineage>
</organism>
<gene>
    <name evidence="9" type="ORF">VA596_39490</name>
</gene>
<dbReference type="EMBL" id="JAYFSI010000013">
    <property type="protein sequence ID" value="MEA5365664.1"/>
    <property type="molecule type" value="Genomic_DNA"/>
</dbReference>
<keyword evidence="3" id="KW-0479">Metal-binding</keyword>
<keyword evidence="6" id="KW-0411">Iron-sulfur</keyword>
<name>A0ABU5RJC1_9PSEU</name>
<comment type="caution">
    <text evidence="9">The sequence shown here is derived from an EMBL/GenBank/DDBJ whole genome shotgun (WGS) entry which is preliminary data.</text>
</comment>
<evidence type="ECO:0000313" key="9">
    <source>
        <dbReference type="EMBL" id="MEA5365664.1"/>
    </source>
</evidence>
<reference evidence="9 10" key="1">
    <citation type="submission" date="2023-12" db="EMBL/GenBank/DDBJ databases">
        <title>Amycolatopsis sp. V23-08.</title>
        <authorList>
            <person name="Somphong A."/>
        </authorList>
    </citation>
    <scope>NUCLEOTIDE SEQUENCE [LARGE SCALE GENOMIC DNA]</scope>
    <source>
        <strain evidence="9 10">V23-08</strain>
    </source>
</reference>
<dbReference type="PANTHER" id="PTHR36923">
    <property type="entry name" value="FERREDOXIN"/>
    <property type="match status" value="1"/>
</dbReference>
<keyword evidence="7" id="KW-0003">3Fe-4S</keyword>
<feature type="transmembrane region" description="Helical" evidence="8">
    <location>
        <begin position="60"/>
        <end position="82"/>
    </location>
</feature>
<dbReference type="SUPFAM" id="SSF54862">
    <property type="entry name" value="4Fe-4S ferredoxins"/>
    <property type="match status" value="1"/>
</dbReference>
<dbReference type="RefSeq" id="WP_323334369.1">
    <property type="nucleotide sequence ID" value="NZ_JAYFSI010000013.1"/>
</dbReference>
<keyword evidence="5" id="KW-0408">Iron</keyword>
<keyword evidence="10" id="KW-1185">Reference proteome</keyword>
<evidence type="ECO:0000256" key="7">
    <source>
        <dbReference type="ARBA" id="ARBA00023291"/>
    </source>
</evidence>
<dbReference type="PANTHER" id="PTHR36923:SF3">
    <property type="entry name" value="FERREDOXIN"/>
    <property type="match status" value="1"/>
</dbReference>
<keyword evidence="8" id="KW-0472">Membrane</keyword>
<feature type="transmembrane region" description="Helical" evidence="8">
    <location>
        <begin position="28"/>
        <end position="48"/>
    </location>
</feature>
<evidence type="ECO:0000256" key="1">
    <source>
        <dbReference type="ARBA" id="ARBA00001927"/>
    </source>
</evidence>
<evidence type="ECO:0000313" key="10">
    <source>
        <dbReference type="Proteomes" id="UP001304298"/>
    </source>
</evidence>
<sequence length="272" mass="28898">MSLSAALNTASSPHDAGIAEAAALSGRLTYLCMCLTLCWGVLAAAGWVRRFSGQDAVRSGHVVLAAFTLATGTLHGLTFLFLDDDAFGFADLLLPFYDGTTRHALGIAGFELVVAVSVTAGLRRGAREGRWLRFHQFGYLAIGLLAVHAWLGAVSSGHLAIVWLAGITASVPPVVLSMLRVLPAAALVRAGLIAPTPSDVDVDDDAVMRITVDSHRCHAYGVCQSEAPQVFRLGHDGQLEYEKRPEARLTPHVRAAARACPMRAIHLLGATR</sequence>
<accession>A0ABU5RJC1</accession>
<dbReference type="Proteomes" id="UP001304298">
    <property type="component" value="Unassembled WGS sequence"/>
</dbReference>
<keyword evidence="4" id="KW-0249">Electron transport</keyword>
<evidence type="ECO:0000256" key="4">
    <source>
        <dbReference type="ARBA" id="ARBA00022982"/>
    </source>
</evidence>
<keyword evidence="8" id="KW-1133">Transmembrane helix</keyword>
<comment type="cofactor">
    <cofactor evidence="1">
        <name>[3Fe-4S] cluster</name>
        <dbReference type="ChEBI" id="CHEBI:21137"/>
    </cofactor>
</comment>
<protein>
    <submittedName>
        <fullName evidence="9">Ferredoxin</fullName>
    </submittedName>
</protein>
<evidence type="ECO:0000256" key="8">
    <source>
        <dbReference type="SAM" id="Phobius"/>
    </source>
</evidence>
<keyword evidence="2" id="KW-0813">Transport</keyword>
<dbReference type="Gene3D" id="3.30.70.20">
    <property type="match status" value="1"/>
</dbReference>
<feature type="transmembrane region" description="Helical" evidence="8">
    <location>
        <begin position="159"/>
        <end position="179"/>
    </location>
</feature>
<evidence type="ECO:0000256" key="2">
    <source>
        <dbReference type="ARBA" id="ARBA00022448"/>
    </source>
</evidence>
<evidence type="ECO:0000256" key="6">
    <source>
        <dbReference type="ARBA" id="ARBA00023014"/>
    </source>
</evidence>
<proteinExistence type="predicted"/>
<evidence type="ECO:0000256" key="3">
    <source>
        <dbReference type="ARBA" id="ARBA00022723"/>
    </source>
</evidence>
<dbReference type="Pfam" id="PF13370">
    <property type="entry name" value="Fer4_13"/>
    <property type="match status" value="1"/>
</dbReference>
<evidence type="ECO:0000256" key="5">
    <source>
        <dbReference type="ARBA" id="ARBA00023004"/>
    </source>
</evidence>
<dbReference type="InterPro" id="IPR051269">
    <property type="entry name" value="Fe-S_cluster_ET"/>
</dbReference>
<feature type="transmembrane region" description="Helical" evidence="8">
    <location>
        <begin position="102"/>
        <end position="122"/>
    </location>
</feature>